<dbReference type="RefSeq" id="WP_194293430.1">
    <property type="nucleotide sequence ID" value="NZ_WEGH01000003.1"/>
</dbReference>
<accession>A0A7K0C145</accession>
<organism evidence="2 3">
    <name type="scientific">Actinomadura macrotermitis</name>
    <dbReference type="NCBI Taxonomy" id="2585200"/>
    <lineage>
        <taxon>Bacteria</taxon>
        <taxon>Bacillati</taxon>
        <taxon>Actinomycetota</taxon>
        <taxon>Actinomycetes</taxon>
        <taxon>Streptosporangiales</taxon>
        <taxon>Thermomonosporaceae</taxon>
        <taxon>Actinomadura</taxon>
    </lineage>
</organism>
<evidence type="ECO:0000313" key="2">
    <source>
        <dbReference type="EMBL" id="MQY06802.1"/>
    </source>
</evidence>
<keyword evidence="3" id="KW-1185">Reference proteome</keyword>
<evidence type="ECO:0000256" key="1">
    <source>
        <dbReference type="SAM" id="MobiDB-lite"/>
    </source>
</evidence>
<feature type="region of interest" description="Disordered" evidence="1">
    <location>
        <begin position="552"/>
        <end position="582"/>
    </location>
</feature>
<name>A0A7K0C145_9ACTN</name>
<comment type="caution">
    <text evidence="2">The sequence shown here is derived from an EMBL/GenBank/DDBJ whole genome shotgun (WGS) entry which is preliminary data.</text>
</comment>
<dbReference type="AlphaFoldDB" id="A0A7K0C145"/>
<dbReference type="EMBL" id="WEGH01000003">
    <property type="protein sequence ID" value="MQY06802.1"/>
    <property type="molecule type" value="Genomic_DNA"/>
</dbReference>
<gene>
    <name evidence="2" type="ORF">ACRB68_48980</name>
</gene>
<protein>
    <submittedName>
        <fullName evidence="2">Uncharacterized protein</fullName>
    </submittedName>
</protein>
<sequence>MLAPTEPSIYRTKDGKDIRWAGFFTGHRVMSGQEVAAFAPPLLGIDASAVPNAAEEKFISHYAQPGTENPALLLHSATATLRAFEGDLAEAAAGRDPHDVATYVEARSAFLGTANDLAVGRTAPWREAVTLWGVPFVDIGDRSHYYLSQALLALALAHEEGAGTPLGEVIEWLRTHPDAVVRVYALDLEMQIFLLWLLGKAGLTRLSTDANKPVVAQRWNRKRHVHPTVAAARTVAAQDDAEALLEREQSLSEAHERLGLRIPVLPGYTVLRAGVSPDAFVADVLAAAELLRTRYGLERAALKPSEAGDGARIVGNLDLADHERLAAEARAAHAHGDDHLLEAWVDFLTVDLGGTVLPVVPSGHFRNGRVADGITLQTLNGYTWSGNGYLDESAWTDLALPIGTYRTIRASLEAVREAFLGPRSVLDGSHRGLATGGVDFAVGRVGGRFGDRLLVGAIDFNLSSHGAEYLRAFRDVAHRAGVTDRYAVTRVFQPPAAQTLARMEATAAAMTPPQGLLRAIACVPRRWGMVAATGPDPSTASRRVGELVAALTARDGPSTGRHALVPSQEGEAAEGTQPTACP</sequence>
<dbReference type="Proteomes" id="UP000487268">
    <property type="component" value="Unassembled WGS sequence"/>
</dbReference>
<evidence type="ECO:0000313" key="3">
    <source>
        <dbReference type="Proteomes" id="UP000487268"/>
    </source>
</evidence>
<reference evidence="2 3" key="1">
    <citation type="submission" date="2019-10" db="EMBL/GenBank/DDBJ databases">
        <title>Actinomadura rubteroloni sp. nov. and Actinomadura macrotermitis sp. nov., isolated from the gut of fungus growing-termite Macrotermes natalensis.</title>
        <authorList>
            <person name="Benndorf R."/>
            <person name="Martin K."/>
            <person name="Kuefner M."/>
            <person name="De Beer W."/>
            <person name="Kaster A.-K."/>
            <person name="Vollmers J."/>
            <person name="Poulsen M."/>
            <person name="Beemelmanns C."/>
        </authorList>
    </citation>
    <scope>NUCLEOTIDE SEQUENCE [LARGE SCALE GENOMIC DNA]</scope>
    <source>
        <strain evidence="2 3">RB68</strain>
    </source>
</reference>
<proteinExistence type="predicted"/>